<dbReference type="PANTHER" id="PTHR11220">
    <property type="entry name" value="HEME-BINDING PROTEIN-RELATED"/>
    <property type="match status" value="1"/>
</dbReference>
<gene>
    <name evidence="1" type="ORF">A5642_19065</name>
</gene>
<dbReference type="InterPro" id="IPR006917">
    <property type="entry name" value="SOUL_heme-bd"/>
</dbReference>
<organism evidence="1 2">
    <name type="scientific">Mycolicibacterium mucogenicum</name>
    <name type="common">Mycobacterium mucogenicum</name>
    <dbReference type="NCBI Taxonomy" id="56689"/>
    <lineage>
        <taxon>Bacteria</taxon>
        <taxon>Bacillati</taxon>
        <taxon>Actinomycetota</taxon>
        <taxon>Actinomycetes</taxon>
        <taxon>Mycobacteriales</taxon>
        <taxon>Mycobacteriaceae</taxon>
        <taxon>Mycolicibacterium</taxon>
    </lineage>
</organism>
<accession>A0A1A0MSD9</accession>
<dbReference type="PANTHER" id="PTHR11220:SF58">
    <property type="entry name" value="SOUL HEME-BINDING FAMILY PROTEIN"/>
    <property type="match status" value="1"/>
</dbReference>
<dbReference type="InterPro" id="IPR011256">
    <property type="entry name" value="Reg_factor_effector_dom_sf"/>
</dbReference>
<comment type="caution">
    <text evidence="1">The sequence shown here is derived from an EMBL/GenBank/DDBJ whole genome shotgun (WGS) entry which is preliminary data.</text>
</comment>
<dbReference type="EMBL" id="LZSF01000121">
    <property type="protein sequence ID" value="OBA87698.1"/>
    <property type="molecule type" value="Genomic_DNA"/>
</dbReference>
<dbReference type="OrthoDB" id="2156220at2"/>
<dbReference type="RefSeq" id="WP_064858869.1">
    <property type="nucleotide sequence ID" value="NZ_LZSF01000121.1"/>
</dbReference>
<dbReference type="AlphaFoldDB" id="A0A1A0MSD9"/>
<evidence type="ECO:0000313" key="2">
    <source>
        <dbReference type="Proteomes" id="UP000093962"/>
    </source>
</evidence>
<protein>
    <submittedName>
        <fullName evidence="1">Heme-binding protein</fullName>
    </submittedName>
</protein>
<evidence type="ECO:0000313" key="1">
    <source>
        <dbReference type="EMBL" id="OBA87698.1"/>
    </source>
</evidence>
<name>A0A1A0MSD9_MYCMU</name>
<proteinExistence type="predicted"/>
<dbReference type="Proteomes" id="UP000093962">
    <property type="component" value="Unassembled WGS sequence"/>
</dbReference>
<sequence length="208" mass="22684">MRTFTTQVLSPVTSTVGIRSGIEEPSYDAEALAGGVQIRRYGRRIAAQTTVHGDEEDARSAGFRRLAAYIFGANHQGDRIAMTAPVGQLQRSDTSRKIAMTAPVAQQGSPAGGWVIRFFMPAGSTLESLPVPDDERVELVQVPAETVAVLRFSGDRGADSIARHTDHLRGTLRDYGFAAEGEPSAWFYDPPWTLPCRRRNEIAIPVES</sequence>
<dbReference type="Gene3D" id="3.20.80.10">
    <property type="entry name" value="Regulatory factor, effector binding domain"/>
    <property type="match status" value="2"/>
</dbReference>
<dbReference type="SUPFAM" id="SSF55136">
    <property type="entry name" value="Probable bacterial effector-binding domain"/>
    <property type="match status" value="1"/>
</dbReference>
<dbReference type="Pfam" id="PF04832">
    <property type="entry name" value="SOUL"/>
    <property type="match status" value="2"/>
</dbReference>
<reference evidence="1 2" key="1">
    <citation type="submission" date="2016-06" db="EMBL/GenBank/DDBJ databases">
        <authorList>
            <person name="Kjaerup R.B."/>
            <person name="Dalgaard T.S."/>
            <person name="Juul-Madsen H.R."/>
        </authorList>
    </citation>
    <scope>NUCLEOTIDE SEQUENCE [LARGE SCALE GENOMIC DNA]</scope>
    <source>
        <strain evidence="1 2">1199456.5</strain>
    </source>
</reference>